<proteinExistence type="predicted"/>
<evidence type="ECO:0000313" key="2">
    <source>
        <dbReference type="EMBL" id="SPP89258.1"/>
    </source>
</evidence>
<feature type="compositionally biased region" description="Polar residues" evidence="1">
    <location>
        <begin position="51"/>
        <end position="63"/>
    </location>
</feature>
<feature type="compositionally biased region" description="Basic and acidic residues" evidence="1">
    <location>
        <begin position="123"/>
        <end position="139"/>
    </location>
</feature>
<dbReference type="AlphaFoldDB" id="A0A3B0KYQ3"/>
<accession>A0A3B0KYQ3</accession>
<protein>
    <submittedName>
        <fullName evidence="2">Uncharacterized protein</fullName>
    </submittedName>
</protein>
<dbReference type="EMBL" id="OUUW01000019">
    <property type="protein sequence ID" value="SPP89258.1"/>
    <property type="molecule type" value="Genomic_DNA"/>
</dbReference>
<dbReference type="Proteomes" id="UP000268350">
    <property type="component" value="Unassembled WGS sequence"/>
</dbReference>
<feature type="region of interest" description="Disordered" evidence="1">
    <location>
        <begin position="115"/>
        <end position="139"/>
    </location>
</feature>
<organism evidence="2 3">
    <name type="scientific">Drosophila guanche</name>
    <name type="common">Fruit fly</name>
    <dbReference type="NCBI Taxonomy" id="7266"/>
    <lineage>
        <taxon>Eukaryota</taxon>
        <taxon>Metazoa</taxon>
        <taxon>Ecdysozoa</taxon>
        <taxon>Arthropoda</taxon>
        <taxon>Hexapoda</taxon>
        <taxon>Insecta</taxon>
        <taxon>Pterygota</taxon>
        <taxon>Neoptera</taxon>
        <taxon>Endopterygota</taxon>
        <taxon>Diptera</taxon>
        <taxon>Brachycera</taxon>
        <taxon>Muscomorpha</taxon>
        <taxon>Ephydroidea</taxon>
        <taxon>Drosophilidae</taxon>
        <taxon>Drosophila</taxon>
        <taxon>Sophophora</taxon>
    </lineage>
</organism>
<reference evidence="3" key="1">
    <citation type="submission" date="2018-01" db="EMBL/GenBank/DDBJ databases">
        <authorList>
            <person name="Alioto T."/>
            <person name="Alioto T."/>
        </authorList>
    </citation>
    <scope>NUCLEOTIDE SEQUENCE [LARGE SCALE GENOMIC DNA]</scope>
</reference>
<keyword evidence="3" id="KW-1185">Reference proteome</keyword>
<dbReference type="STRING" id="7266.A0A3B0KYQ3"/>
<feature type="compositionally biased region" description="Gly residues" evidence="1">
    <location>
        <begin position="1"/>
        <end position="15"/>
    </location>
</feature>
<sequence>MAAGAGGGGAGGGGHGGERDRGGVCGRGQRRRRSCGGGRGGDEEDNGEYETPTTSRPGSVAGQQQLEPLKLGAPLWTIAQIEGAAAMDSLYRSTSFHSAECLLDMDTGEEMDIETYRQQQQQKEVDELQRARDLGQEYR</sequence>
<gene>
    <name evidence="2" type="ORF">DGUA_6G020034</name>
</gene>
<evidence type="ECO:0000256" key="1">
    <source>
        <dbReference type="SAM" id="MobiDB-lite"/>
    </source>
</evidence>
<name>A0A3B0KYQ3_DROGU</name>
<feature type="region of interest" description="Disordered" evidence="1">
    <location>
        <begin position="1"/>
        <end position="63"/>
    </location>
</feature>
<evidence type="ECO:0000313" key="3">
    <source>
        <dbReference type="Proteomes" id="UP000268350"/>
    </source>
</evidence>